<evidence type="ECO:0000313" key="2">
    <source>
        <dbReference type="EMBL" id="QJA87916.1"/>
    </source>
</evidence>
<evidence type="ECO:0000256" key="1">
    <source>
        <dbReference type="SAM" id="Phobius"/>
    </source>
</evidence>
<organism evidence="2">
    <name type="scientific">viral metagenome</name>
    <dbReference type="NCBI Taxonomy" id="1070528"/>
    <lineage>
        <taxon>unclassified sequences</taxon>
        <taxon>metagenomes</taxon>
        <taxon>organismal metagenomes</taxon>
    </lineage>
</organism>
<keyword evidence="1" id="KW-1133">Transmembrane helix</keyword>
<proteinExistence type="predicted"/>
<dbReference type="EMBL" id="MT142740">
    <property type="protein sequence ID" value="QJA87916.1"/>
    <property type="molecule type" value="Genomic_DNA"/>
</dbReference>
<protein>
    <recommendedName>
        <fullName evidence="3">Holin</fullName>
    </recommendedName>
</protein>
<dbReference type="AlphaFoldDB" id="A0A6M3L0A4"/>
<keyword evidence="1" id="KW-0472">Membrane</keyword>
<evidence type="ECO:0008006" key="3">
    <source>
        <dbReference type="Google" id="ProtNLM"/>
    </source>
</evidence>
<sequence length="75" mass="8552">MPKLPKFGWKELIESVKEPLRLVIFGVVSYLITYFSGIDVQWAIVLTGVLRLVDSILHEYGKVKENSLVTGLTRF</sequence>
<gene>
    <name evidence="2" type="ORF">MM415B02871_0012</name>
</gene>
<reference evidence="2" key="1">
    <citation type="submission" date="2020-03" db="EMBL/GenBank/DDBJ databases">
        <title>The deep terrestrial virosphere.</title>
        <authorList>
            <person name="Holmfeldt K."/>
            <person name="Nilsson E."/>
            <person name="Simone D."/>
            <person name="Lopez-Fernandez M."/>
            <person name="Wu X."/>
            <person name="de Brujin I."/>
            <person name="Lundin D."/>
            <person name="Andersson A."/>
            <person name="Bertilsson S."/>
            <person name="Dopson M."/>
        </authorList>
    </citation>
    <scope>NUCLEOTIDE SEQUENCE</scope>
    <source>
        <strain evidence="2">MM415B02871</strain>
    </source>
</reference>
<feature type="transmembrane region" description="Helical" evidence="1">
    <location>
        <begin position="20"/>
        <end position="44"/>
    </location>
</feature>
<name>A0A6M3L0A4_9ZZZZ</name>
<accession>A0A6M3L0A4</accession>
<keyword evidence="1" id="KW-0812">Transmembrane</keyword>